<evidence type="ECO:0000313" key="1">
    <source>
        <dbReference type="EMBL" id="GLI54737.1"/>
    </source>
</evidence>
<sequence>MSKLDRRERLLEKLDRDWERIFRFYRKQTVLRKKSEGKLRFNLGSQIGLDRIKLSIPIECFSVDSGIDIRVVSIKEGAYSLKTGIHQNNWYSQLDINLPKALHRNNLLNVRDRLEVIRALEGVARDLRSHGIMVDIFKGKPAYLEINRTFELPMDFTRYHDAIGILLAEKHNILRKRFHPTTVYSNPFSGFRTGKSNKQLKIYDKCYEQLCHTFMDDPDFLELPKGELVKIARKYTTLARVEFMVRKQPLQRILGETETVEDLLTNLEKILDTIYFDLLSEAGLTEEAFETAKERKVKSLVRVFKQFIRMHPHNFISALIKYRQLHLWGIDQGREVFKSIGGEKQVIYDRTRIFEKEFMLIKDVENRNPEYLKRMEEVVSEINKKV</sequence>
<comment type="caution">
    <text evidence="1">The sequence shown here is derived from an EMBL/GenBank/DDBJ whole genome shotgun (WGS) entry which is preliminary data.</text>
</comment>
<dbReference type="Proteomes" id="UP001144471">
    <property type="component" value="Unassembled WGS sequence"/>
</dbReference>
<dbReference type="AlphaFoldDB" id="A0A9W6LLJ5"/>
<accession>A0A9W6LLJ5</accession>
<keyword evidence="2" id="KW-1185">Reference proteome</keyword>
<name>A0A9W6LLJ5_9FUSO</name>
<gene>
    <name evidence="1" type="ORF">PM10SUCC1_02520</name>
</gene>
<evidence type="ECO:0000313" key="2">
    <source>
        <dbReference type="Proteomes" id="UP001144471"/>
    </source>
</evidence>
<organism evidence="1 2">
    <name type="scientific">Propionigenium maris DSM 9537</name>
    <dbReference type="NCBI Taxonomy" id="1123000"/>
    <lineage>
        <taxon>Bacteria</taxon>
        <taxon>Fusobacteriati</taxon>
        <taxon>Fusobacteriota</taxon>
        <taxon>Fusobacteriia</taxon>
        <taxon>Fusobacteriales</taxon>
        <taxon>Fusobacteriaceae</taxon>
        <taxon>Propionigenium</taxon>
    </lineage>
</organism>
<dbReference type="RefSeq" id="WP_281832699.1">
    <property type="nucleotide sequence ID" value="NZ_BSDY01000001.1"/>
</dbReference>
<protein>
    <submittedName>
        <fullName evidence="1">Uncharacterized protein</fullName>
    </submittedName>
</protein>
<dbReference type="EMBL" id="BSDY01000001">
    <property type="protein sequence ID" value="GLI54737.1"/>
    <property type="molecule type" value="Genomic_DNA"/>
</dbReference>
<proteinExistence type="predicted"/>
<reference evidence="1" key="1">
    <citation type="submission" date="2022-12" db="EMBL/GenBank/DDBJ databases">
        <title>Reference genome sequencing for broad-spectrum identification of bacterial and archaeal isolates by mass spectrometry.</title>
        <authorList>
            <person name="Sekiguchi Y."/>
            <person name="Tourlousse D.M."/>
        </authorList>
    </citation>
    <scope>NUCLEOTIDE SEQUENCE</scope>
    <source>
        <strain evidence="1">10succ1</strain>
    </source>
</reference>